<feature type="binding site" evidence="10">
    <location>
        <position position="213"/>
    </location>
    <ligand>
        <name>[4Fe-4S] cluster</name>
        <dbReference type="ChEBI" id="CHEBI:49883"/>
    </ligand>
</feature>
<dbReference type="InterPro" id="IPR000445">
    <property type="entry name" value="HhH_motif"/>
</dbReference>
<dbReference type="EMBL" id="JBHTLQ010000033">
    <property type="protein sequence ID" value="MFD1191725.1"/>
    <property type="molecule type" value="Genomic_DNA"/>
</dbReference>
<dbReference type="InterPro" id="IPR023170">
    <property type="entry name" value="HhH_base_excis_C"/>
</dbReference>
<evidence type="ECO:0000256" key="5">
    <source>
        <dbReference type="ARBA" id="ARBA00022801"/>
    </source>
</evidence>
<dbReference type="NCBIfam" id="TIGR01083">
    <property type="entry name" value="nth"/>
    <property type="match status" value="1"/>
</dbReference>
<dbReference type="PIRSF" id="PIRSF001435">
    <property type="entry name" value="Nth"/>
    <property type="match status" value="1"/>
</dbReference>
<keyword evidence="3 10" id="KW-0479">Metal-binding</keyword>
<dbReference type="HAMAP" id="MF_00942">
    <property type="entry name" value="Nth"/>
    <property type="match status" value="1"/>
</dbReference>
<dbReference type="GO" id="GO:0140078">
    <property type="term" value="F:class I DNA-(apurinic or apyrimidinic site) endonuclease activity"/>
    <property type="evidence" value="ECO:0007669"/>
    <property type="project" value="UniProtKB-EC"/>
</dbReference>
<dbReference type="SMART" id="SM00525">
    <property type="entry name" value="FES"/>
    <property type="match status" value="1"/>
</dbReference>
<keyword evidence="12" id="KW-0540">Nuclease</keyword>
<evidence type="ECO:0000256" key="7">
    <source>
        <dbReference type="ARBA" id="ARBA00023014"/>
    </source>
</evidence>
<keyword evidence="10 12" id="KW-0456">Lyase</keyword>
<evidence type="ECO:0000256" key="6">
    <source>
        <dbReference type="ARBA" id="ARBA00023004"/>
    </source>
</evidence>
<dbReference type="RefSeq" id="WP_377354033.1">
    <property type="nucleotide sequence ID" value="NZ_JBHTLQ010000033.1"/>
</dbReference>
<dbReference type="Gene3D" id="1.10.1670.10">
    <property type="entry name" value="Helix-hairpin-Helix base-excision DNA repair enzymes (C-terminal)"/>
    <property type="match status" value="1"/>
</dbReference>
<keyword evidence="6 10" id="KW-0408">Iron</keyword>
<protein>
    <recommendedName>
        <fullName evidence="10">Endonuclease III</fullName>
        <ecNumber evidence="10">4.2.99.18</ecNumber>
    </recommendedName>
    <alternativeName>
        <fullName evidence="10">DNA-(apurinic or apyrimidinic site) lyase</fullName>
    </alternativeName>
</protein>
<feature type="binding site" evidence="10">
    <location>
        <position position="216"/>
    </location>
    <ligand>
        <name>[4Fe-4S] cluster</name>
        <dbReference type="ChEBI" id="CHEBI:49883"/>
    </ligand>
</feature>
<keyword evidence="10" id="KW-0238">DNA-binding</keyword>
<gene>
    <name evidence="10 12" type="primary">nth</name>
    <name evidence="12" type="ORF">ACFQ27_14140</name>
</gene>
<sequence length="242" mass="26772">MVAAMVKSARKPARRRLSPAEKARIEEIFHRFLSEEDDPRTELNYDSPYTLVVAVALSAQATDVSVNKATARLFEVAHTPQDMLALGEEGLIPYIASIGLYRTKAKNVIAAAKIIMEQHGGEVPLDRAALQALPGVGRKTASVVLNELRIEPAIAVDTHVFRVSHRLKLAFGKTPDQVEAELMAVVPEPYLVRAHHWLILHGRYTCVARRPKCDQCLIADLCPSRGTGARVPAVPEPERHRR</sequence>
<evidence type="ECO:0000313" key="12">
    <source>
        <dbReference type="EMBL" id="MFD1191725.1"/>
    </source>
</evidence>
<comment type="function">
    <text evidence="10">DNA repair enzyme that has both DNA N-glycosylase activity and AP-lyase activity. The DNA N-glycosylase activity releases various damaged pyrimidines from DNA by cleaving the N-glycosidic bond, leaving an AP (apurinic/apyrimidinic) site. The AP-lyase activity cleaves the phosphodiester bond 3' to the AP site by a beta-elimination, leaving a 3'-terminal unsaturated sugar and a product with a terminal 5'-phosphate.</text>
</comment>
<dbReference type="Pfam" id="PF00730">
    <property type="entry name" value="HhH-GPD"/>
    <property type="match status" value="1"/>
</dbReference>
<feature type="binding site" evidence="10">
    <location>
        <position position="222"/>
    </location>
    <ligand>
        <name>[4Fe-4S] cluster</name>
        <dbReference type="ChEBI" id="CHEBI:49883"/>
    </ligand>
</feature>
<evidence type="ECO:0000313" key="13">
    <source>
        <dbReference type="Proteomes" id="UP001597216"/>
    </source>
</evidence>
<comment type="catalytic activity">
    <reaction evidence="10">
        <text>2'-deoxyribonucleotide-(2'-deoxyribose 5'-phosphate)-2'-deoxyribonucleotide-DNA = a 3'-end 2'-deoxyribonucleotide-(2,3-dehydro-2,3-deoxyribose 5'-phosphate)-DNA + a 5'-end 5'-phospho-2'-deoxyribonucleoside-DNA + H(+)</text>
        <dbReference type="Rhea" id="RHEA:66592"/>
        <dbReference type="Rhea" id="RHEA-COMP:13180"/>
        <dbReference type="Rhea" id="RHEA-COMP:16897"/>
        <dbReference type="Rhea" id="RHEA-COMP:17067"/>
        <dbReference type="ChEBI" id="CHEBI:15378"/>
        <dbReference type="ChEBI" id="CHEBI:136412"/>
        <dbReference type="ChEBI" id="CHEBI:157695"/>
        <dbReference type="ChEBI" id="CHEBI:167181"/>
        <dbReference type="EC" id="4.2.99.18"/>
    </reaction>
</comment>
<accession>A0ABW3T4W6</accession>
<evidence type="ECO:0000256" key="9">
    <source>
        <dbReference type="ARBA" id="ARBA00023295"/>
    </source>
</evidence>
<reference evidence="13" key="1">
    <citation type="journal article" date="2019" name="Int. J. Syst. Evol. Microbiol.">
        <title>The Global Catalogue of Microorganisms (GCM) 10K type strain sequencing project: providing services to taxonomists for standard genome sequencing and annotation.</title>
        <authorList>
            <consortium name="The Broad Institute Genomics Platform"/>
            <consortium name="The Broad Institute Genome Sequencing Center for Infectious Disease"/>
            <person name="Wu L."/>
            <person name="Ma J."/>
        </authorList>
    </citation>
    <scope>NUCLEOTIDE SEQUENCE [LARGE SCALE GENOMIC DNA]</scope>
    <source>
        <strain evidence="13">CCUG 55074</strain>
    </source>
</reference>
<dbReference type="InterPro" id="IPR005759">
    <property type="entry name" value="Nth"/>
</dbReference>
<evidence type="ECO:0000256" key="4">
    <source>
        <dbReference type="ARBA" id="ARBA00022763"/>
    </source>
</evidence>
<feature type="domain" description="HhH-GPD" evidence="11">
    <location>
        <begin position="57"/>
        <end position="204"/>
    </location>
</feature>
<proteinExistence type="inferred from homology"/>
<comment type="cofactor">
    <cofactor evidence="10">
        <name>[4Fe-4S] cluster</name>
        <dbReference type="ChEBI" id="CHEBI:49883"/>
    </cofactor>
    <text evidence="10">Binds 1 [4Fe-4S] cluster.</text>
</comment>
<keyword evidence="13" id="KW-1185">Reference proteome</keyword>
<dbReference type="Gene3D" id="1.10.340.30">
    <property type="entry name" value="Hypothetical protein, domain 2"/>
    <property type="match status" value="1"/>
</dbReference>
<dbReference type="PANTHER" id="PTHR10359:SF18">
    <property type="entry name" value="ENDONUCLEASE III"/>
    <property type="match status" value="1"/>
</dbReference>
<keyword evidence="2 10" id="KW-0004">4Fe-4S</keyword>
<dbReference type="InterPro" id="IPR011257">
    <property type="entry name" value="DNA_glycosylase"/>
</dbReference>
<keyword evidence="5 10" id="KW-0378">Hydrolase</keyword>
<keyword evidence="12" id="KW-0255">Endonuclease</keyword>
<dbReference type="InterPro" id="IPR003265">
    <property type="entry name" value="HhH-GPD_domain"/>
</dbReference>
<comment type="similarity">
    <text evidence="1 10">Belongs to the Nth/MutY family.</text>
</comment>
<dbReference type="SUPFAM" id="SSF48150">
    <property type="entry name" value="DNA-glycosylase"/>
    <property type="match status" value="1"/>
</dbReference>
<dbReference type="InterPro" id="IPR003651">
    <property type="entry name" value="Endonuclease3_FeS-loop_motif"/>
</dbReference>
<dbReference type="InterPro" id="IPR004035">
    <property type="entry name" value="Endouclease-III_FeS-bd_BS"/>
</dbReference>
<evidence type="ECO:0000259" key="11">
    <source>
        <dbReference type="SMART" id="SM00478"/>
    </source>
</evidence>
<feature type="binding site" evidence="10">
    <location>
        <position position="206"/>
    </location>
    <ligand>
        <name>[4Fe-4S] cluster</name>
        <dbReference type="ChEBI" id="CHEBI:49883"/>
    </ligand>
</feature>
<evidence type="ECO:0000256" key="3">
    <source>
        <dbReference type="ARBA" id="ARBA00022723"/>
    </source>
</evidence>
<keyword evidence="7 10" id="KW-0411">Iron-sulfur</keyword>
<evidence type="ECO:0000256" key="1">
    <source>
        <dbReference type="ARBA" id="ARBA00008343"/>
    </source>
</evidence>
<dbReference type="CDD" id="cd00056">
    <property type="entry name" value="ENDO3c"/>
    <property type="match status" value="1"/>
</dbReference>
<dbReference type="PROSITE" id="PS00764">
    <property type="entry name" value="ENDONUCLEASE_III_1"/>
    <property type="match status" value="1"/>
</dbReference>
<keyword evidence="8 10" id="KW-0234">DNA repair</keyword>
<dbReference type="Proteomes" id="UP001597216">
    <property type="component" value="Unassembled WGS sequence"/>
</dbReference>
<evidence type="ECO:0000256" key="8">
    <source>
        <dbReference type="ARBA" id="ARBA00023204"/>
    </source>
</evidence>
<dbReference type="EC" id="4.2.99.18" evidence="10"/>
<dbReference type="SMART" id="SM00478">
    <property type="entry name" value="ENDO3c"/>
    <property type="match status" value="1"/>
</dbReference>
<dbReference type="Pfam" id="PF00633">
    <property type="entry name" value="HHH"/>
    <property type="match status" value="1"/>
</dbReference>
<comment type="caution">
    <text evidence="12">The sequence shown here is derived from an EMBL/GenBank/DDBJ whole genome shotgun (WGS) entry which is preliminary data.</text>
</comment>
<organism evidence="12 13">
    <name type="scientific">Phenylobacterium conjunctum</name>
    <dbReference type="NCBI Taxonomy" id="1298959"/>
    <lineage>
        <taxon>Bacteria</taxon>
        <taxon>Pseudomonadati</taxon>
        <taxon>Pseudomonadota</taxon>
        <taxon>Alphaproteobacteria</taxon>
        <taxon>Caulobacterales</taxon>
        <taxon>Caulobacteraceae</taxon>
        <taxon>Phenylobacterium</taxon>
    </lineage>
</organism>
<name>A0ABW3T4W6_9CAUL</name>
<evidence type="ECO:0000256" key="2">
    <source>
        <dbReference type="ARBA" id="ARBA00022485"/>
    </source>
</evidence>
<keyword evidence="4 10" id="KW-0227">DNA damage</keyword>
<dbReference type="PANTHER" id="PTHR10359">
    <property type="entry name" value="A/G-SPECIFIC ADENINE GLYCOSYLASE/ENDONUCLEASE III"/>
    <property type="match status" value="1"/>
</dbReference>
<keyword evidence="9 10" id="KW-0326">Glycosidase</keyword>
<evidence type="ECO:0000256" key="10">
    <source>
        <dbReference type="HAMAP-Rule" id="MF_00942"/>
    </source>
</evidence>
<dbReference type="Pfam" id="PF10576">
    <property type="entry name" value="EndIII_4Fe-2S"/>
    <property type="match status" value="1"/>
</dbReference>